<sequence length="40" mass="4162">MTGIDSLSKLGVSMSGVGRISRKSKLTEQLSGESNYAMAA</sequence>
<name>A0A839GIY5_9BACT</name>
<evidence type="ECO:0000313" key="3">
    <source>
        <dbReference type="Proteomes" id="UP000563094"/>
    </source>
</evidence>
<reference evidence="2 3" key="1">
    <citation type="submission" date="2020-08" db="EMBL/GenBank/DDBJ databases">
        <title>Genomic Encyclopedia of Type Strains, Phase IV (KMG-IV): sequencing the most valuable type-strain genomes for metagenomic binning, comparative biology and taxonomic classification.</title>
        <authorList>
            <person name="Goeker M."/>
        </authorList>
    </citation>
    <scope>NUCLEOTIDE SEQUENCE [LARGE SCALE GENOMIC DNA]</scope>
    <source>
        <strain evidence="2 3">DSM 29854</strain>
    </source>
</reference>
<dbReference type="Proteomes" id="UP000563094">
    <property type="component" value="Unassembled WGS sequence"/>
</dbReference>
<comment type="caution">
    <text evidence="2">The sequence shown here is derived from an EMBL/GenBank/DDBJ whole genome shotgun (WGS) entry which is preliminary data.</text>
</comment>
<evidence type="ECO:0000313" key="2">
    <source>
        <dbReference type="EMBL" id="MBA9079594.1"/>
    </source>
</evidence>
<proteinExistence type="predicted"/>
<organism evidence="2 3">
    <name type="scientific">Rufibacter quisquiliarum</name>
    <dbReference type="NCBI Taxonomy" id="1549639"/>
    <lineage>
        <taxon>Bacteria</taxon>
        <taxon>Pseudomonadati</taxon>
        <taxon>Bacteroidota</taxon>
        <taxon>Cytophagia</taxon>
        <taxon>Cytophagales</taxon>
        <taxon>Hymenobacteraceae</taxon>
        <taxon>Rufibacter</taxon>
    </lineage>
</organism>
<keyword evidence="3" id="KW-1185">Reference proteome</keyword>
<evidence type="ECO:0000256" key="1">
    <source>
        <dbReference type="SAM" id="MobiDB-lite"/>
    </source>
</evidence>
<protein>
    <submittedName>
        <fullName evidence="2">Uncharacterized protein</fullName>
    </submittedName>
</protein>
<gene>
    <name evidence="2" type="ORF">FHS90_004332</name>
</gene>
<dbReference type="EMBL" id="JACJIQ010000025">
    <property type="protein sequence ID" value="MBA9079594.1"/>
    <property type="molecule type" value="Genomic_DNA"/>
</dbReference>
<accession>A0A839GIY5</accession>
<feature type="region of interest" description="Disordered" evidence="1">
    <location>
        <begin position="14"/>
        <end position="40"/>
    </location>
</feature>
<dbReference type="AlphaFoldDB" id="A0A839GIY5"/>